<dbReference type="GeneID" id="90590287"/>
<dbReference type="Proteomes" id="UP001218034">
    <property type="component" value="Chromosome"/>
</dbReference>
<dbReference type="NCBIfam" id="TIGR00024">
    <property type="entry name" value="SbcD_rel_arch"/>
    <property type="match status" value="1"/>
</dbReference>
<proteinExistence type="predicted"/>
<gene>
    <name evidence="2" type="ORF">SVXNc_0850</name>
</gene>
<dbReference type="RefSeq" id="WP_347721688.1">
    <property type="nucleotide sequence ID" value="NZ_CP104395.1"/>
</dbReference>
<keyword evidence="3" id="KW-1185">Reference proteome</keyword>
<evidence type="ECO:0000259" key="1">
    <source>
        <dbReference type="Pfam" id="PF00149"/>
    </source>
</evidence>
<sequence>MDVFGFKTVDSLPALYHPELDILAVSDLHLGLEKAVSYDGNYVPKFQLEEIKEDIRTLKEQTDASRILLNGDLKHEFSHTRFSEKEEIEEFFKFLQRVFQEIIVIEGNHDTYLEDIIPEENLFESFLEDGVLFTHGHRSIEDKEFETLVIGHEHPALKLEDEIGITEKFDCLLYGQMEDNRNIIVLPAFSKMAGGSGVNKMPSSELLSPVLRDKTDVRTLKAIAIDKEAGIFEFPRLHRIQ</sequence>
<dbReference type="SUPFAM" id="SSF56300">
    <property type="entry name" value="Metallo-dependent phosphatases"/>
    <property type="match status" value="1"/>
</dbReference>
<organism evidence="2 3">
    <name type="scientific">Candidatus Nanohalococcus occultus</name>
    <dbReference type="NCBI Taxonomy" id="2978047"/>
    <lineage>
        <taxon>Archaea</taxon>
        <taxon>Candidatus Nanohalarchaeota</taxon>
        <taxon>Candidatus Nanohalarchaeota incertae sedis</taxon>
        <taxon>Candidatus Nanohalococcus</taxon>
    </lineage>
</organism>
<name>A0ABY8CF93_9ARCH</name>
<dbReference type="EMBL" id="CP104395">
    <property type="protein sequence ID" value="WEL19857.1"/>
    <property type="molecule type" value="Genomic_DNA"/>
</dbReference>
<dbReference type="CDD" id="cd07391">
    <property type="entry name" value="MPP_PF1019"/>
    <property type="match status" value="1"/>
</dbReference>
<reference evidence="2 3" key="1">
    <citation type="submission" date="2022-09" db="EMBL/GenBank/DDBJ databases">
        <title>Xylan utilization by haloarchaea-nanohaloarchaea associations.</title>
        <authorList>
            <person name="Yakimov M."/>
        </authorList>
    </citation>
    <scope>NUCLEOTIDE SEQUENCE [LARGE SCALE GENOMIC DNA]</scope>
    <source>
        <strain evidence="2 3">SVXNc</strain>
    </source>
</reference>
<dbReference type="Pfam" id="PF00149">
    <property type="entry name" value="Metallophos"/>
    <property type="match status" value="1"/>
</dbReference>
<evidence type="ECO:0000313" key="3">
    <source>
        <dbReference type="Proteomes" id="UP001218034"/>
    </source>
</evidence>
<dbReference type="Gene3D" id="3.60.21.10">
    <property type="match status" value="1"/>
</dbReference>
<dbReference type="InterPro" id="IPR004376">
    <property type="entry name" value="Pesterase_MJ0037"/>
</dbReference>
<dbReference type="InterPro" id="IPR024173">
    <property type="entry name" value="Pesterase_MJ0037-like"/>
</dbReference>
<dbReference type="PANTHER" id="PTHR39323:SF1">
    <property type="entry name" value="BLR1149 PROTEIN"/>
    <property type="match status" value="1"/>
</dbReference>
<protein>
    <submittedName>
        <fullName evidence="2">Phosphohydrolase, MPP superfamily</fullName>
    </submittedName>
</protein>
<evidence type="ECO:0000313" key="2">
    <source>
        <dbReference type="EMBL" id="WEL19857.1"/>
    </source>
</evidence>
<dbReference type="InterPro" id="IPR029052">
    <property type="entry name" value="Metallo-depent_PP-like"/>
</dbReference>
<feature type="domain" description="Calcineurin-like phosphoesterase" evidence="1">
    <location>
        <begin position="22"/>
        <end position="149"/>
    </location>
</feature>
<dbReference type="PIRSF" id="PIRSF000887">
    <property type="entry name" value="Pesterase_MJ0037"/>
    <property type="match status" value="1"/>
</dbReference>
<dbReference type="PANTHER" id="PTHR39323">
    <property type="entry name" value="BLR1149 PROTEIN"/>
    <property type="match status" value="1"/>
</dbReference>
<dbReference type="InterPro" id="IPR004843">
    <property type="entry name" value="Calcineurin-like_PHP"/>
</dbReference>
<accession>A0ABY8CF93</accession>